<dbReference type="Gene3D" id="3.40.630.30">
    <property type="match status" value="2"/>
</dbReference>
<organism evidence="2 3">
    <name type="scientific">Streptosporangium fragile</name>
    <dbReference type="NCBI Taxonomy" id="46186"/>
    <lineage>
        <taxon>Bacteria</taxon>
        <taxon>Bacillati</taxon>
        <taxon>Actinomycetota</taxon>
        <taxon>Actinomycetes</taxon>
        <taxon>Streptosporangiales</taxon>
        <taxon>Streptosporangiaceae</taxon>
        <taxon>Streptosporangium</taxon>
    </lineage>
</organism>
<dbReference type="PANTHER" id="PTHR37817">
    <property type="entry name" value="N-ACETYLTRANSFERASE EIS"/>
    <property type="match status" value="1"/>
</dbReference>
<proteinExistence type="predicted"/>
<dbReference type="RefSeq" id="WP_344968315.1">
    <property type="nucleotide sequence ID" value="NZ_BAAAVI010000005.1"/>
</dbReference>
<dbReference type="Pfam" id="PF13530">
    <property type="entry name" value="SCP2_2"/>
    <property type="match status" value="1"/>
</dbReference>
<accession>A0ABN3VR62</accession>
<reference evidence="2 3" key="1">
    <citation type="journal article" date="2019" name="Int. J. Syst. Evol. Microbiol.">
        <title>The Global Catalogue of Microorganisms (GCM) 10K type strain sequencing project: providing services to taxonomists for standard genome sequencing and annotation.</title>
        <authorList>
            <consortium name="The Broad Institute Genomics Platform"/>
            <consortium name="The Broad Institute Genome Sequencing Center for Infectious Disease"/>
            <person name="Wu L."/>
            <person name="Ma J."/>
        </authorList>
    </citation>
    <scope>NUCLEOTIDE SEQUENCE [LARGE SCALE GENOMIC DNA]</scope>
    <source>
        <strain evidence="2 3">JCM 6242</strain>
    </source>
</reference>
<dbReference type="CDD" id="cd04301">
    <property type="entry name" value="NAT_SF"/>
    <property type="match status" value="1"/>
</dbReference>
<dbReference type="PANTHER" id="PTHR37817:SF1">
    <property type="entry name" value="N-ACETYLTRANSFERASE EIS"/>
    <property type="match status" value="1"/>
</dbReference>
<dbReference type="Pfam" id="PF13527">
    <property type="entry name" value="Acetyltransf_9"/>
    <property type="match status" value="1"/>
</dbReference>
<evidence type="ECO:0000259" key="1">
    <source>
        <dbReference type="PROSITE" id="PS51186"/>
    </source>
</evidence>
<dbReference type="InterPro" id="IPR000182">
    <property type="entry name" value="GNAT_dom"/>
</dbReference>
<dbReference type="Proteomes" id="UP001500831">
    <property type="component" value="Unassembled WGS sequence"/>
</dbReference>
<dbReference type="SUPFAM" id="SSF55718">
    <property type="entry name" value="SCP-like"/>
    <property type="match status" value="1"/>
</dbReference>
<protein>
    <recommendedName>
        <fullName evidence="1">N-acetyltransferase domain-containing protein</fullName>
    </recommendedName>
</protein>
<dbReference type="PROSITE" id="PS51186">
    <property type="entry name" value="GNAT"/>
    <property type="match status" value="1"/>
</dbReference>
<gene>
    <name evidence="2" type="ORF">GCM10010517_10160</name>
</gene>
<dbReference type="InterPro" id="IPR051554">
    <property type="entry name" value="Acetyltransferase_Eis"/>
</dbReference>
<evidence type="ECO:0000313" key="2">
    <source>
        <dbReference type="EMBL" id="GAA2852477.1"/>
    </source>
</evidence>
<feature type="domain" description="N-acetyltransferase" evidence="1">
    <location>
        <begin position="1"/>
        <end position="150"/>
    </location>
</feature>
<keyword evidence="3" id="KW-1185">Reference proteome</keyword>
<dbReference type="Pfam" id="PF17668">
    <property type="entry name" value="Acetyltransf_17"/>
    <property type="match status" value="1"/>
</dbReference>
<dbReference type="InterPro" id="IPR016181">
    <property type="entry name" value="Acyl_CoA_acyltransferase"/>
</dbReference>
<dbReference type="InterPro" id="IPR025559">
    <property type="entry name" value="Eis_dom"/>
</dbReference>
<dbReference type="EMBL" id="BAAAVI010000005">
    <property type="protein sequence ID" value="GAA2852477.1"/>
    <property type="molecule type" value="Genomic_DNA"/>
</dbReference>
<sequence length="385" mass="41458">MEIRILTVDDLDAVFDSRRRAFGPIPAGDLDDWRAQVVPTLAAGRYLGVVDGPRLVATSRINDFTQWWHGRPISMGGVASVTVAPEERGRGVGRMIMNATIDRCAALGHPVSALYPATTRIYRSLGWEHAGAMHRATLPAEALRAIRPTEQVKIRRMGPDDVAEVLSVIGRTHAAARASGPLCRSEETWRLWLAEEDDFLYLADDGFVIYRWDGRDIAVDTLLAGSEATARTLWSLVGSSSSVAESVHAVVAPDDPVLWLIGERSHDLVKQTRWMFRVVDLPAAVAGRGFPANVTLDAVVRVDDPQRPGNSGLWHLSVAGGVGAARPAEGVRDAVPAFTAGGLSALYAGVPAATLRRAGLLSGPADADETLDAAFHAKPYSLDYF</sequence>
<comment type="caution">
    <text evidence="2">The sequence shown here is derived from an EMBL/GenBank/DDBJ whole genome shotgun (WGS) entry which is preliminary data.</text>
</comment>
<dbReference type="SUPFAM" id="SSF55729">
    <property type="entry name" value="Acyl-CoA N-acyltransferases (Nat)"/>
    <property type="match status" value="1"/>
</dbReference>
<evidence type="ECO:0000313" key="3">
    <source>
        <dbReference type="Proteomes" id="UP001500831"/>
    </source>
</evidence>
<dbReference type="InterPro" id="IPR036527">
    <property type="entry name" value="SCP2_sterol-bd_dom_sf"/>
</dbReference>
<dbReference type="InterPro" id="IPR041380">
    <property type="entry name" value="Acetyltransf_17"/>
</dbReference>
<name>A0ABN3VR62_9ACTN</name>
<dbReference type="Gene3D" id="3.30.1050.10">
    <property type="entry name" value="SCP2 sterol-binding domain"/>
    <property type="match status" value="1"/>
</dbReference>